<evidence type="ECO:0000313" key="2">
    <source>
        <dbReference type="Proteomes" id="UP000805193"/>
    </source>
</evidence>
<keyword evidence="2" id="KW-1185">Reference proteome</keyword>
<sequence length="504" mass="55966">MRAGTKGKAKRHEVIGKRISHRVTPPRSGTARRMNAPVRRHRYQILLPVVKNIRLQLSCLMGRRVLTEKAIRITWVVKSNGAWQPSCLTSGRVLTQQAVEVTQVVQPTGTWLHDASAEAPARGKAKPATALIIEGQRRAEGFATEPVGLPRIKSIEELMAFEKELESSTKKRIQLKKCMQTIEGDTPRENTSRILRKMLCHEKLVAAGTIEAKGRRCLVIDSEKNEVRVKLHWIPFYLPDNNVRRALEPYGKVTEVTRETWRSTTRISRLTLKDGVTVEQLPHQLQMPGCTTLVLAPGRAPLCLRCRGTGHIKKECCVPHCDSCRHFGHTTEDCRRTYADVSNLETADEASELVIDQEEAEEAAAAPSKDPSPSELAPYTVGATELAVRESALGSPSQDQGQAQDYSQRESGLNVSGGGRSPEGRRARYGGHEWHCKKTTRNSTNPGAQTDGWVSGDNGPEVSVDNQEGPALRKPWRYRWKSDKKGLNVKGTRNGTAECPDFVT</sequence>
<gene>
    <name evidence="1" type="ORF">HPB47_018028</name>
</gene>
<protein>
    <submittedName>
        <fullName evidence="1">Uncharacterized protein</fullName>
    </submittedName>
</protein>
<reference evidence="1 2" key="1">
    <citation type="journal article" date="2020" name="Cell">
        <title>Large-Scale Comparative Analyses of Tick Genomes Elucidate Their Genetic Diversity and Vector Capacities.</title>
        <authorList>
            <consortium name="Tick Genome and Microbiome Consortium (TIGMIC)"/>
            <person name="Jia N."/>
            <person name="Wang J."/>
            <person name="Shi W."/>
            <person name="Du L."/>
            <person name="Sun Y."/>
            <person name="Zhan W."/>
            <person name="Jiang J.F."/>
            <person name="Wang Q."/>
            <person name="Zhang B."/>
            <person name="Ji P."/>
            <person name="Bell-Sakyi L."/>
            <person name="Cui X.M."/>
            <person name="Yuan T.T."/>
            <person name="Jiang B.G."/>
            <person name="Yang W.F."/>
            <person name="Lam T.T."/>
            <person name="Chang Q.C."/>
            <person name="Ding S.J."/>
            <person name="Wang X.J."/>
            <person name="Zhu J.G."/>
            <person name="Ruan X.D."/>
            <person name="Zhao L."/>
            <person name="Wei J.T."/>
            <person name="Ye R.Z."/>
            <person name="Que T.C."/>
            <person name="Du C.H."/>
            <person name="Zhou Y.H."/>
            <person name="Cheng J.X."/>
            <person name="Dai P.F."/>
            <person name="Guo W.B."/>
            <person name="Han X.H."/>
            <person name="Huang E.J."/>
            <person name="Li L.F."/>
            <person name="Wei W."/>
            <person name="Gao Y.C."/>
            <person name="Liu J.Z."/>
            <person name="Shao H.Z."/>
            <person name="Wang X."/>
            <person name="Wang C.C."/>
            <person name="Yang T.C."/>
            <person name="Huo Q.B."/>
            <person name="Li W."/>
            <person name="Chen H.Y."/>
            <person name="Chen S.E."/>
            <person name="Zhou L.G."/>
            <person name="Ni X.B."/>
            <person name="Tian J.H."/>
            <person name="Sheng Y."/>
            <person name="Liu T."/>
            <person name="Pan Y.S."/>
            <person name="Xia L.Y."/>
            <person name="Li J."/>
            <person name="Zhao F."/>
            <person name="Cao W.C."/>
        </authorList>
    </citation>
    <scope>NUCLEOTIDE SEQUENCE [LARGE SCALE GENOMIC DNA]</scope>
    <source>
        <strain evidence="1">Iper-2018</strain>
    </source>
</reference>
<comment type="caution">
    <text evidence="1">The sequence shown here is derived from an EMBL/GenBank/DDBJ whole genome shotgun (WGS) entry which is preliminary data.</text>
</comment>
<evidence type="ECO:0000313" key="1">
    <source>
        <dbReference type="EMBL" id="KAG0436302.1"/>
    </source>
</evidence>
<name>A0AC60QM06_IXOPE</name>
<organism evidence="1 2">
    <name type="scientific">Ixodes persulcatus</name>
    <name type="common">Taiga tick</name>
    <dbReference type="NCBI Taxonomy" id="34615"/>
    <lineage>
        <taxon>Eukaryota</taxon>
        <taxon>Metazoa</taxon>
        <taxon>Ecdysozoa</taxon>
        <taxon>Arthropoda</taxon>
        <taxon>Chelicerata</taxon>
        <taxon>Arachnida</taxon>
        <taxon>Acari</taxon>
        <taxon>Parasitiformes</taxon>
        <taxon>Ixodida</taxon>
        <taxon>Ixodoidea</taxon>
        <taxon>Ixodidae</taxon>
        <taxon>Ixodinae</taxon>
        <taxon>Ixodes</taxon>
    </lineage>
</organism>
<dbReference type="EMBL" id="JABSTQ010007052">
    <property type="protein sequence ID" value="KAG0436302.1"/>
    <property type="molecule type" value="Genomic_DNA"/>
</dbReference>
<dbReference type="Proteomes" id="UP000805193">
    <property type="component" value="Unassembled WGS sequence"/>
</dbReference>
<accession>A0AC60QM06</accession>
<proteinExistence type="predicted"/>